<evidence type="ECO:0000313" key="5">
    <source>
        <dbReference type="Proteomes" id="UP000215902"/>
    </source>
</evidence>
<evidence type="ECO:0000256" key="3">
    <source>
        <dbReference type="SAM" id="SignalP"/>
    </source>
</evidence>
<keyword evidence="2" id="KW-0472">Membrane</keyword>
<dbReference type="EMBL" id="NIVC01000297">
    <property type="protein sequence ID" value="PAA86032.1"/>
    <property type="molecule type" value="Genomic_DNA"/>
</dbReference>
<dbReference type="AlphaFoldDB" id="A0A267GL60"/>
<feature type="chain" id="PRO_5012130900" description="TNFR-Cys domain-containing protein" evidence="3">
    <location>
        <begin position="23"/>
        <end position="268"/>
    </location>
</feature>
<keyword evidence="5" id="KW-1185">Reference proteome</keyword>
<keyword evidence="2" id="KW-0812">Transmembrane</keyword>
<evidence type="ECO:0000313" key="4">
    <source>
        <dbReference type="EMBL" id="PAA86032.1"/>
    </source>
</evidence>
<gene>
    <name evidence="4" type="ORF">BOX15_Mlig013159g1</name>
</gene>
<feature type="region of interest" description="Disordered" evidence="1">
    <location>
        <begin position="162"/>
        <end position="182"/>
    </location>
</feature>
<feature type="compositionally biased region" description="Polar residues" evidence="1">
    <location>
        <begin position="162"/>
        <end position="180"/>
    </location>
</feature>
<protein>
    <recommendedName>
        <fullName evidence="6">TNFR-Cys domain-containing protein</fullName>
    </recommendedName>
</protein>
<accession>A0A267GL60</accession>
<feature type="signal peptide" evidence="3">
    <location>
        <begin position="1"/>
        <end position="22"/>
    </location>
</feature>
<comment type="caution">
    <text evidence="4">The sequence shown here is derived from an EMBL/GenBank/DDBJ whole genome shotgun (WGS) entry which is preliminary data.</text>
</comment>
<keyword evidence="2" id="KW-1133">Transmembrane helix</keyword>
<reference evidence="4 5" key="1">
    <citation type="submission" date="2017-06" db="EMBL/GenBank/DDBJ databases">
        <title>A platform for efficient transgenesis in Macrostomum lignano, a flatworm model organism for stem cell research.</title>
        <authorList>
            <person name="Berezikov E."/>
        </authorList>
    </citation>
    <scope>NUCLEOTIDE SEQUENCE [LARGE SCALE GENOMIC DNA]</scope>
    <source>
        <strain evidence="4">DV1</strain>
        <tissue evidence="4">Whole organism</tissue>
    </source>
</reference>
<organism evidence="4 5">
    <name type="scientific">Macrostomum lignano</name>
    <dbReference type="NCBI Taxonomy" id="282301"/>
    <lineage>
        <taxon>Eukaryota</taxon>
        <taxon>Metazoa</taxon>
        <taxon>Spiralia</taxon>
        <taxon>Lophotrochozoa</taxon>
        <taxon>Platyhelminthes</taxon>
        <taxon>Rhabditophora</taxon>
        <taxon>Macrostomorpha</taxon>
        <taxon>Macrostomida</taxon>
        <taxon>Macrostomidae</taxon>
        <taxon>Macrostomum</taxon>
    </lineage>
</organism>
<evidence type="ECO:0000256" key="2">
    <source>
        <dbReference type="SAM" id="Phobius"/>
    </source>
</evidence>
<sequence length="268" mass="28991">MRIISYAYECIVAAQLVAFCQARVPTVPTYWNNNAKQNSHCPRVCFDCSQAHRLMEKFWGWKCQQLWNRGVCRLPNCSTLAGSRDAETASSSHNSNSSAKQPGNASHVNTGVACNCNCPSDSWPRSNTSSLIGKSVTEAPNLAENASRSGSDISGVAVNNKSSCKESLQPNTTTEGSNNDAADKVDPWPIVWVLAVLLLVCVIVLSCVIYKQCKNARTAVKSSADRQCKFNKGESCVSQLLTKDEQTAAHTDADDSAVFIDGEESQSS</sequence>
<name>A0A267GL60_9PLAT</name>
<evidence type="ECO:0008006" key="6">
    <source>
        <dbReference type="Google" id="ProtNLM"/>
    </source>
</evidence>
<keyword evidence="3" id="KW-0732">Signal</keyword>
<dbReference type="Proteomes" id="UP000215902">
    <property type="component" value="Unassembled WGS sequence"/>
</dbReference>
<feature type="transmembrane region" description="Helical" evidence="2">
    <location>
        <begin position="188"/>
        <end position="210"/>
    </location>
</feature>
<feature type="region of interest" description="Disordered" evidence="1">
    <location>
        <begin position="247"/>
        <end position="268"/>
    </location>
</feature>
<evidence type="ECO:0000256" key="1">
    <source>
        <dbReference type="SAM" id="MobiDB-lite"/>
    </source>
</evidence>
<proteinExistence type="predicted"/>